<keyword evidence="5 9" id="KW-0560">Oxidoreductase</keyword>
<dbReference type="InterPro" id="IPR037069">
    <property type="entry name" value="AcylCoA_DH/ox_N_sf"/>
</dbReference>
<evidence type="ECO:0000313" key="9">
    <source>
        <dbReference type="EMBL" id="XAN06065.1"/>
    </source>
</evidence>
<dbReference type="EMBL" id="CP154795">
    <property type="protein sequence ID" value="XAN06065.1"/>
    <property type="molecule type" value="Genomic_DNA"/>
</dbReference>
<keyword evidence="3 5" id="KW-0285">Flavoprotein</keyword>
<dbReference type="InterPro" id="IPR046373">
    <property type="entry name" value="Acyl-CoA_Oxase/DH_mid-dom_sf"/>
</dbReference>
<dbReference type="PANTHER" id="PTHR43884">
    <property type="entry name" value="ACYL-COA DEHYDROGENASE"/>
    <property type="match status" value="1"/>
</dbReference>
<evidence type="ECO:0000259" key="7">
    <source>
        <dbReference type="Pfam" id="PF02770"/>
    </source>
</evidence>
<keyword evidence="10" id="KW-1185">Reference proteome</keyword>
<dbReference type="RefSeq" id="WP_425307503.1">
    <property type="nucleotide sequence ID" value="NZ_CP154795.1"/>
</dbReference>
<evidence type="ECO:0000256" key="4">
    <source>
        <dbReference type="ARBA" id="ARBA00022827"/>
    </source>
</evidence>
<dbReference type="InterPro" id="IPR013786">
    <property type="entry name" value="AcylCoA_DH/ox_N"/>
</dbReference>
<dbReference type="SUPFAM" id="SSF56645">
    <property type="entry name" value="Acyl-CoA dehydrogenase NM domain-like"/>
    <property type="match status" value="1"/>
</dbReference>
<dbReference type="Gene3D" id="1.20.140.10">
    <property type="entry name" value="Butyryl-CoA Dehydrogenase, subunit A, domain 3"/>
    <property type="match status" value="1"/>
</dbReference>
<dbReference type="Gene3D" id="1.10.540.10">
    <property type="entry name" value="Acyl-CoA dehydrogenase/oxidase, N-terminal domain"/>
    <property type="match status" value="1"/>
</dbReference>
<feature type="domain" description="Acyl-CoA dehydrogenase/oxidase C-terminal" evidence="6">
    <location>
        <begin position="238"/>
        <end position="370"/>
    </location>
</feature>
<dbReference type="SUPFAM" id="SSF47203">
    <property type="entry name" value="Acyl-CoA dehydrogenase C-terminal domain-like"/>
    <property type="match status" value="1"/>
</dbReference>
<evidence type="ECO:0000256" key="1">
    <source>
        <dbReference type="ARBA" id="ARBA00001974"/>
    </source>
</evidence>
<organism evidence="9 10">
    <name type="scientific">Ammonicoccus fulvus</name>
    <dbReference type="NCBI Taxonomy" id="3138240"/>
    <lineage>
        <taxon>Bacteria</taxon>
        <taxon>Bacillati</taxon>
        <taxon>Actinomycetota</taxon>
        <taxon>Actinomycetes</taxon>
        <taxon>Propionibacteriales</taxon>
        <taxon>Propionibacteriaceae</taxon>
        <taxon>Ammonicoccus</taxon>
    </lineage>
</organism>
<comment type="similarity">
    <text evidence="2 5">Belongs to the acyl-CoA dehydrogenase family.</text>
</comment>
<dbReference type="Pfam" id="PF02770">
    <property type="entry name" value="Acyl-CoA_dh_M"/>
    <property type="match status" value="1"/>
</dbReference>
<gene>
    <name evidence="9" type="ORF">AADG42_01655</name>
</gene>
<dbReference type="Gene3D" id="2.40.110.10">
    <property type="entry name" value="Butyryl-CoA Dehydrogenase, subunit A, domain 2"/>
    <property type="match status" value="1"/>
</dbReference>
<dbReference type="Proteomes" id="UP001442841">
    <property type="component" value="Chromosome"/>
</dbReference>
<evidence type="ECO:0000259" key="6">
    <source>
        <dbReference type="Pfam" id="PF00441"/>
    </source>
</evidence>
<evidence type="ECO:0000259" key="8">
    <source>
        <dbReference type="Pfam" id="PF02771"/>
    </source>
</evidence>
<evidence type="ECO:0000256" key="3">
    <source>
        <dbReference type="ARBA" id="ARBA00022630"/>
    </source>
</evidence>
<protein>
    <submittedName>
        <fullName evidence="9">Acyl-CoA dehydrogenase family protein</fullName>
        <ecNumber evidence="9">1.-.-.-</ecNumber>
    </submittedName>
</protein>
<comment type="cofactor">
    <cofactor evidence="1 5">
        <name>FAD</name>
        <dbReference type="ChEBI" id="CHEBI:57692"/>
    </cofactor>
</comment>
<proteinExistence type="inferred from homology"/>
<reference evidence="9 10" key="1">
    <citation type="submission" date="2024-04" db="EMBL/GenBank/DDBJ databases">
        <title>Isolation of an actinomycete strain from pig manure.</title>
        <authorList>
            <person name="Gong T."/>
            <person name="Yu Z."/>
            <person name="An M."/>
            <person name="Wei C."/>
            <person name="Yang W."/>
            <person name="Liu L."/>
        </authorList>
    </citation>
    <scope>NUCLEOTIDE SEQUENCE [LARGE SCALE GENOMIC DNA]</scope>
    <source>
        <strain evidence="9 10">ZF39</strain>
    </source>
</reference>
<evidence type="ECO:0000313" key="10">
    <source>
        <dbReference type="Proteomes" id="UP001442841"/>
    </source>
</evidence>
<dbReference type="InterPro" id="IPR009100">
    <property type="entry name" value="AcylCoA_DH/oxidase_NM_dom_sf"/>
</dbReference>
<dbReference type="CDD" id="cd00567">
    <property type="entry name" value="ACAD"/>
    <property type="match status" value="1"/>
</dbReference>
<sequence>MAKDWLAEKTLTPDQEDLRDVISDIIQKFDMQYWINCHRDNRHPEEFVQTMYDGGWLTMLIPEEYGGGGADIVDGALVMETLNRWGCSGGAVHAQMYQMGALVRHGSDEQKQKWLPQIAEGLRLQSFGITEPDAGTDTTRIRTFARREGDDYIVNGGKIFTSRFQHTDLMLLLVRTEKYEDVEKKTDGITVLLVDTREARKNGQIEFRPIPVMSNHETNELTFNNLVVPVENRLGEEGKGFKVILSGMNSERIVAASEYIGSGLYFIDRSVQYAKERVVFGRPIGMNQGIQFPLAEAFTELRAASMMRWQAAKLYAEGSREGFYANTAKYLSAKAQWHAANAAMDTFGGYGLTEEYGIAMKFMQSRGPLIAPISSNIVLAGIAHRDLGLPKSY</sequence>
<feature type="domain" description="Acyl-CoA dehydrogenase/oxidase N-terminal" evidence="8">
    <location>
        <begin position="12"/>
        <end position="121"/>
    </location>
</feature>
<keyword evidence="4 5" id="KW-0274">FAD</keyword>
<dbReference type="InterPro" id="IPR006091">
    <property type="entry name" value="Acyl-CoA_Oxase/DH_mid-dom"/>
</dbReference>
<dbReference type="PANTHER" id="PTHR43884:SF12">
    <property type="entry name" value="ISOVALERYL-COA DEHYDROGENASE, MITOCHONDRIAL-RELATED"/>
    <property type="match status" value="1"/>
</dbReference>
<feature type="domain" description="Acyl-CoA oxidase/dehydrogenase middle" evidence="7">
    <location>
        <begin position="126"/>
        <end position="225"/>
    </location>
</feature>
<dbReference type="EC" id="1.-.-.-" evidence="9"/>
<dbReference type="InterPro" id="IPR036250">
    <property type="entry name" value="AcylCo_DH-like_C"/>
</dbReference>
<dbReference type="GO" id="GO:0016491">
    <property type="term" value="F:oxidoreductase activity"/>
    <property type="evidence" value="ECO:0007669"/>
    <property type="project" value="UniProtKB-KW"/>
</dbReference>
<dbReference type="InterPro" id="IPR009075">
    <property type="entry name" value="AcylCo_DH/oxidase_C"/>
</dbReference>
<dbReference type="Pfam" id="PF02771">
    <property type="entry name" value="Acyl-CoA_dh_N"/>
    <property type="match status" value="1"/>
</dbReference>
<name>A0ABZ3FLP8_9ACTN</name>
<accession>A0ABZ3FLP8</accession>
<evidence type="ECO:0000256" key="5">
    <source>
        <dbReference type="RuleBase" id="RU362125"/>
    </source>
</evidence>
<dbReference type="Pfam" id="PF00441">
    <property type="entry name" value="Acyl-CoA_dh_1"/>
    <property type="match status" value="1"/>
</dbReference>
<evidence type="ECO:0000256" key="2">
    <source>
        <dbReference type="ARBA" id="ARBA00009347"/>
    </source>
</evidence>